<organism evidence="4 5">
    <name type="scientific">Pseudofrankia asymbiotica</name>
    <dbReference type="NCBI Taxonomy" id="1834516"/>
    <lineage>
        <taxon>Bacteria</taxon>
        <taxon>Bacillati</taxon>
        <taxon>Actinomycetota</taxon>
        <taxon>Actinomycetes</taxon>
        <taxon>Frankiales</taxon>
        <taxon>Frankiaceae</taxon>
        <taxon>Pseudofrankia</taxon>
    </lineage>
</organism>
<keyword evidence="2" id="KW-1133">Transmembrane helix</keyword>
<dbReference type="RefSeq" id="WP_241834591.1">
    <property type="nucleotide sequence ID" value="NZ_MOMC01000014.1"/>
</dbReference>
<feature type="compositionally biased region" description="Low complexity" evidence="1">
    <location>
        <begin position="64"/>
        <end position="83"/>
    </location>
</feature>
<dbReference type="AlphaFoldDB" id="A0A1V2IHI3"/>
<name>A0A1V2IHI3_9ACTN</name>
<reference evidence="5" key="1">
    <citation type="submission" date="2016-10" db="EMBL/GenBank/DDBJ databases">
        <title>Frankia sp. NRRL B-16386 Genome sequencing.</title>
        <authorList>
            <person name="Ghodhbane-Gtari F."/>
            <person name="Swanson E."/>
            <person name="Gueddou A."/>
            <person name="Hezbri K."/>
            <person name="Ktari K."/>
            <person name="Nouioui I."/>
            <person name="Morris K."/>
            <person name="Simpson S."/>
            <person name="Abebe-Akele F."/>
            <person name="Thomas K."/>
            <person name="Gtari M."/>
            <person name="Tisa L.S."/>
        </authorList>
    </citation>
    <scope>NUCLEOTIDE SEQUENCE [LARGE SCALE GENOMIC DNA]</scope>
    <source>
        <strain evidence="5">NRRL B-16386</strain>
    </source>
</reference>
<evidence type="ECO:0000256" key="2">
    <source>
        <dbReference type="SAM" id="Phobius"/>
    </source>
</evidence>
<feature type="transmembrane region" description="Helical" evidence="2">
    <location>
        <begin position="109"/>
        <end position="130"/>
    </location>
</feature>
<gene>
    <name evidence="4" type="ORF">BL253_07015</name>
</gene>
<keyword evidence="2" id="KW-0812">Transmembrane</keyword>
<evidence type="ECO:0000313" key="4">
    <source>
        <dbReference type="EMBL" id="ONH31891.1"/>
    </source>
</evidence>
<protein>
    <recommendedName>
        <fullName evidence="3">DUF4097 domain-containing protein</fullName>
    </recommendedName>
</protein>
<feature type="compositionally biased region" description="Polar residues" evidence="1">
    <location>
        <begin position="318"/>
        <end position="328"/>
    </location>
</feature>
<comment type="caution">
    <text evidence="4">The sequence shown here is derived from an EMBL/GenBank/DDBJ whole genome shotgun (WGS) entry which is preliminary data.</text>
</comment>
<proteinExistence type="predicted"/>
<sequence length="363" mass="36113">MPELTQPEPAPAPPARPASEGDRTMAATADPTSTAASTATVTTPASASQSASEPTSTPTPTPTPKASTATPEPAHTTAAATTPPGGGGAGDRSLDGQPPVGGRRGARGVLLAIGVLLAAALALGAGTQAIKLTTGEERRDERITLPASVDRLEVRASSGTLTLTGTPDDAAVVDAKLTGTVHPPTLKVDIDGHTARVHTDCSWQMLLSCDATLRLAVPAGVTVVARSSSGDIRAAGLAGPIDLHTSSGDVSADGCSGTARLSTSSGDVRATHLGAATVYAHSSSGDVKVDLTVAPTDVEATTSSGNVRVTVPAGSETYDATANTSSGDDSVRVATDPRSARRIEARSSSGDVSIRYADAGQAS</sequence>
<accession>A0A1V2IHI3</accession>
<dbReference type="Proteomes" id="UP000188929">
    <property type="component" value="Unassembled WGS sequence"/>
</dbReference>
<evidence type="ECO:0000256" key="1">
    <source>
        <dbReference type="SAM" id="MobiDB-lite"/>
    </source>
</evidence>
<dbReference type="InterPro" id="IPR025164">
    <property type="entry name" value="Toastrack_DUF4097"/>
</dbReference>
<evidence type="ECO:0000313" key="5">
    <source>
        <dbReference type="Proteomes" id="UP000188929"/>
    </source>
</evidence>
<dbReference type="Gene3D" id="2.160.20.120">
    <property type="match status" value="1"/>
</dbReference>
<feature type="compositionally biased region" description="Low complexity" evidence="1">
    <location>
        <begin position="24"/>
        <end position="56"/>
    </location>
</feature>
<evidence type="ECO:0000259" key="3">
    <source>
        <dbReference type="Pfam" id="PF13349"/>
    </source>
</evidence>
<feature type="region of interest" description="Disordered" evidence="1">
    <location>
        <begin position="1"/>
        <end position="101"/>
    </location>
</feature>
<feature type="region of interest" description="Disordered" evidence="1">
    <location>
        <begin position="317"/>
        <end position="363"/>
    </location>
</feature>
<dbReference type="STRING" id="1834516.BL253_07015"/>
<dbReference type="EMBL" id="MOMC01000014">
    <property type="protein sequence ID" value="ONH31891.1"/>
    <property type="molecule type" value="Genomic_DNA"/>
</dbReference>
<feature type="domain" description="DUF4097" evidence="3">
    <location>
        <begin position="143"/>
        <end position="354"/>
    </location>
</feature>
<dbReference type="Pfam" id="PF13349">
    <property type="entry name" value="DUF4097"/>
    <property type="match status" value="1"/>
</dbReference>
<keyword evidence="2" id="KW-0472">Membrane</keyword>
<keyword evidence="5" id="KW-1185">Reference proteome</keyword>